<keyword evidence="3" id="KW-0808">Transferase</keyword>
<protein>
    <submittedName>
        <fullName evidence="3">Histidine kinase</fullName>
    </submittedName>
</protein>
<gene>
    <name evidence="3" type="ORF">Aiant_05830</name>
</gene>
<dbReference type="SUPFAM" id="SSF52540">
    <property type="entry name" value="P-loop containing nucleoside triphosphate hydrolases"/>
    <property type="match status" value="1"/>
</dbReference>
<organism evidence="3 4">
    <name type="scientific">Actinoplanes ianthinogenes</name>
    <dbReference type="NCBI Taxonomy" id="122358"/>
    <lineage>
        <taxon>Bacteria</taxon>
        <taxon>Bacillati</taxon>
        <taxon>Actinomycetota</taxon>
        <taxon>Actinomycetes</taxon>
        <taxon>Micromonosporales</taxon>
        <taxon>Micromonosporaceae</taxon>
        <taxon>Actinoplanes</taxon>
    </lineage>
</organism>
<name>A0ABM7LKY2_9ACTN</name>
<sequence length="998" mass="108367">MSLADAEWLNVADKFGSIVGALTGVTSLVITLLAARQHRESPATAPRRARFRSLPAAVLLPASLAVAVSWAGPAVARRLEVPSFYPPVLGAALGLIALLLLLTGLVRWFRAPAASDELRTLLTAQLAAARDQMYDLIGTAADPLHAYVRQLVRGALEAGEPPIRAEAMIDRHRHVVLTAGPGGGKSTLAARLVAATTAWWLTAPRWRIRVRPPFDGVVALRIPATALVTATLEEALGVTGLLSRAPFPGSAWLLCVDGVDEIVDSSDRARVLRRLTHEVTSRPRWVRFLITSRSLPPGELPLLFDAGARHFQLEEFDTEGLALFATAWFTHQAPAGASPAEIAAEASRFLGRIEAAGIGGLARNPLMATMAATIYQNDRGADLPTDRTDLYRGFVRVLRRARATPLDRVSSGVPPVTATPELTAFATRVEGHIDELLVECATATLSAENLNPLARAAARTEAFCPRALVSGTTRLDRLTTLRQRLIATSLIVPQGQEIAFIHRSVAEYLAADPAVGAFDEARWRLDFADPTRRSFALFCLARRAPDVSGVVTRLLTGVAADPVGAGRILADGMAVRPEVEKAVATALIARTRDDHETSADCLTVLLGIATARPWLRRRLEELLDDRAEPLALRCKLAAALFDREPLLHRRVIRELSVEALHSMDARAYLIGRVEKLDPEFAAFLLRRLPRPRALPVSAPAPANVREVMAACALHGTTLHARFEAALVSLGEPGVREALEEMLHTSALTPTERAQAAAALDTGDAQLTMAVHRQNLHDERASTSERRIAAQALSVYGDEDAIQVLHRIALDRTARPIDRFDAIEALERLQDSLAFLALEQMSTDRGLGQADRKQAQRRLDEHRARARPPSVRAVAREPGGNPAETVSQQLDKAWQLAKVNPAEAVETIRTIAADREQPTTCRTAAADMLVRLGDTSAGPTLRELVLADYLGDEVRVEAAAALLFLDERLGRQTLVSANGPRPRGPRRREGRRREMFDGL</sequence>
<keyword evidence="2" id="KW-0812">Transmembrane</keyword>
<evidence type="ECO:0000313" key="3">
    <source>
        <dbReference type="EMBL" id="BCJ39926.1"/>
    </source>
</evidence>
<feature type="transmembrane region" description="Helical" evidence="2">
    <location>
        <begin position="88"/>
        <end position="109"/>
    </location>
</feature>
<keyword evidence="2" id="KW-1133">Transmembrane helix</keyword>
<dbReference type="Proteomes" id="UP000676967">
    <property type="component" value="Chromosome"/>
</dbReference>
<accession>A0ABM7LKY2</accession>
<feature type="region of interest" description="Disordered" evidence="1">
    <location>
        <begin position="845"/>
        <end position="884"/>
    </location>
</feature>
<dbReference type="EMBL" id="AP023356">
    <property type="protein sequence ID" value="BCJ39926.1"/>
    <property type="molecule type" value="Genomic_DNA"/>
</dbReference>
<feature type="transmembrane region" description="Helical" evidence="2">
    <location>
        <begin position="56"/>
        <end position="76"/>
    </location>
</feature>
<feature type="compositionally biased region" description="Basic and acidic residues" evidence="1">
    <location>
        <begin position="849"/>
        <end position="862"/>
    </location>
</feature>
<dbReference type="InterPro" id="IPR027417">
    <property type="entry name" value="P-loop_NTPase"/>
</dbReference>
<evidence type="ECO:0000313" key="4">
    <source>
        <dbReference type="Proteomes" id="UP000676967"/>
    </source>
</evidence>
<keyword evidence="2" id="KW-0472">Membrane</keyword>
<evidence type="ECO:0000256" key="1">
    <source>
        <dbReference type="SAM" id="MobiDB-lite"/>
    </source>
</evidence>
<feature type="transmembrane region" description="Helical" evidence="2">
    <location>
        <begin position="15"/>
        <end position="35"/>
    </location>
</feature>
<reference evidence="3 4" key="1">
    <citation type="submission" date="2020-08" db="EMBL/GenBank/DDBJ databases">
        <title>Whole genome shotgun sequence of Actinoplanes ianthinogenes NBRC 13996.</title>
        <authorList>
            <person name="Komaki H."/>
            <person name="Tamura T."/>
        </authorList>
    </citation>
    <scope>NUCLEOTIDE SEQUENCE [LARGE SCALE GENOMIC DNA]</scope>
    <source>
        <strain evidence="3 4">NBRC 13996</strain>
    </source>
</reference>
<dbReference type="RefSeq" id="WP_189330803.1">
    <property type="nucleotide sequence ID" value="NZ_AP023356.1"/>
</dbReference>
<dbReference type="GO" id="GO:0016301">
    <property type="term" value="F:kinase activity"/>
    <property type="evidence" value="ECO:0007669"/>
    <property type="project" value="UniProtKB-KW"/>
</dbReference>
<proteinExistence type="predicted"/>
<keyword evidence="4" id="KW-1185">Reference proteome</keyword>
<evidence type="ECO:0000256" key="2">
    <source>
        <dbReference type="SAM" id="Phobius"/>
    </source>
</evidence>
<keyword evidence="3" id="KW-0418">Kinase</keyword>
<dbReference type="InterPro" id="IPR004155">
    <property type="entry name" value="PBS_lyase_HEAT"/>
</dbReference>
<dbReference type="SMART" id="SM00567">
    <property type="entry name" value="EZ_HEAT"/>
    <property type="match status" value="4"/>
</dbReference>
<feature type="region of interest" description="Disordered" evidence="1">
    <location>
        <begin position="974"/>
        <end position="998"/>
    </location>
</feature>